<dbReference type="PANTHER" id="PTHR23132">
    <property type="entry name" value="D-ALANINE--D-ALANINE LIGASE"/>
    <property type="match status" value="1"/>
</dbReference>
<dbReference type="GO" id="GO:0008716">
    <property type="term" value="F:D-alanine-D-alanine ligase activity"/>
    <property type="evidence" value="ECO:0007669"/>
    <property type="project" value="TreeGrafter"/>
</dbReference>
<proteinExistence type="predicted"/>
<dbReference type="InterPro" id="IPR013815">
    <property type="entry name" value="ATP_grasp_subdomain_1"/>
</dbReference>
<evidence type="ECO:0000259" key="2">
    <source>
        <dbReference type="PROSITE" id="PS50975"/>
    </source>
</evidence>
<organism evidence="3 4">
    <name type="scientific">Paenibacillus barcinonensis</name>
    <dbReference type="NCBI Taxonomy" id="198119"/>
    <lineage>
        <taxon>Bacteria</taxon>
        <taxon>Bacillati</taxon>
        <taxon>Bacillota</taxon>
        <taxon>Bacilli</taxon>
        <taxon>Bacillales</taxon>
        <taxon>Paenibacillaceae</taxon>
        <taxon>Paenibacillus</taxon>
    </lineage>
</organism>
<dbReference type="AlphaFoldDB" id="A0A2V4V601"/>
<keyword evidence="1" id="KW-0547">Nucleotide-binding</keyword>
<dbReference type="SUPFAM" id="SSF56059">
    <property type="entry name" value="Glutathione synthetase ATP-binding domain-like"/>
    <property type="match status" value="1"/>
</dbReference>
<dbReference type="InterPro" id="IPR011761">
    <property type="entry name" value="ATP-grasp"/>
</dbReference>
<dbReference type="RefSeq" id="WP_244213936.1">
    <property type="nucleotide sequence ID" value="NZ_CP054614.1"/>
</dbReference>
<name>A0A2V4V601_PAEBA</name>
<dbReference type="EMBL" id="QJSW01000015">
    <property type="protein sequence ID" value="PYE47239.1"/>
    <property type="molecule type" value="Genomic_DNA"/>
</dbReference>
<dbReference type="PANTHER" id="PTHR23132:SF23">
    <property type="entry name" value="D-ALANINE--D-ALANINE LIGASE B"/>
    <property type="match status" value="1"/>
</dbReference>
<dbReference type="Proteomes" id="UP000247790">
    <property type="component" value="Unassembled WGS sequence"/>
</dbReference>
<evidence type="ECO:0000313" key="4">
    <source>
        <dbReference type="Proteomes" id="UP000247790"/>
    </source>
</evidence>
<dbReference type="Gene3D" id="3.30.470.20">
    <property type="entry name" value="ATP-grasp fold, B domain"/>
    <property type="match status" value="2"/>
</dbReference>
<feature type="domain" description="ATP-grasp" evidence="2">
    <location>
        <begin position="79"/>
        <end position="342"/>
    </location>
</feature>
<dbReference type="GO" id="GO:0004363">
    <property type="term" value="F:glutathione synthase activity"/>
    <property type="evidence" value="ECO:0007669"/>
    <property type="project" value="InterPro"/>
</dbReference>
<protein>
    <submittedName>
        <fullName evidence="3">Cyanophycin synthetase</fullName>
    </submittedName>
</protein>
<sequence>MNFMGTSYSVFPKGMENLQNRLILHKAREMGIDCEPLVDGCEDFLKLSLEHQQRIINKTRTHRLPLIAGLLAKNKQACNLLLQEQGMPVPPYIVVTAMGQEAQAFLLQHGSIVVKPLDASSSKGVTLDVRTDAELNQAIQLATGFGSDILLQQYVVGTDYRVLIINEQVAAVNQYRPVYVIGNGSSTVRELIELLNRSRIMETEIGEYEAFPEIELHNELENERLLNALRKQGTSLSDVPPGGKEIELYDLRNSAAGRISEYYRDCTEHIHPDNARMMVQAARALQIDVAGIDVRCKDIRVPVTSAQGGILEVNALPDLTHHVYPHGGTTRDVVRQYLEYVCQS</sequence>
<comment type="caution">
    <text evidence="3">The sequence shown here is derived from an EMBL/GenBank/DDBJ whole genome shotgun (WGS) entry which is preliminary data.</text>
</comment>
<keyword evidence="1" id="KW-0067">ATP-binding</keyword>
<dbReference type="GO" id="GO:0005524">
    <property type="term" value="F:ATP binding"/>
    <property type="evidence" value="ECO:0007669"/>
    <property type="project" value="UniProtKB-UniRule"/>
</dbReference>
<dbReference type="InterPro" id="IPR004218">
    <property type="entry name" value="GSHS_ATP-bd"/>
</dbReference>
<dbReference type="GO" id="GO:0046872">
    <property type="term" value="F:metal ion binding"/>
    <property type="evidence" value="ECO:0007669"/>
    <property type="project" value="InterPro"/>
</dbReference>
<dbReference type="Gene3D" id="3.30.1490.20">
    <property type="entry name" value="ATP-grasp fold, A domain"/>
    <property type="match status" value="1"/>
</dbReference>
<dbReference type="PROSITE" id="PS50975">
    <property type="entry name" value="ATP_GRASP"/>
    <property type="match status" value="1"/>
</dbReference>
<evidence type="ECO:0000313" key="3">
    <source>
        <dbReference type="EMBL" id="PYE47239.1"/>
    </source>
</evidence>
<accession>A0A2V4V601</accession>
<reference evidence="3 4" key="1">
    <citation type="submission" date="2018-06" db="EMBL/GenBank/DDBJ databases">
        <title>Genomic Encyclopedia of Type Strains, Phase III (KMG-III): the genomes of soil and plant-associated and newly described type strains.</title>
        <authorList>
            <person name="Whitman W."/>
        </authorList>
    </citation>
    <scope>NUCLEOTIDE SEQUENCE [LARGE SCALE GENOMIC DNA]</scope>
    <source>
        <strain evidence="3 4">CECT 7022</strain>
    </source>
</reference>
<gene>
    <name evidence="3" type="ORF">DFQ00_11588</name>
</gene>
<evidence type="ECO:0000256" key="1">
    <source>
        <dbReference type="PROSITE-ProRule" id="PRU00409"/>
    </source>
</evidence>
<dbReference type="Pfam" id="PF02955">
    <property type="entry name" value="GSH-S_ATP"/>
    <property type="match status" value="1"/>
</dbReference>